<dbReference type="AlphaFoldDB" id="F0ZVP3"/>
<dbReference type="Proteomes" id="UP000001064">
    <property type="component" value="Unassembled WGS sequence"/>
</dbReference>
<organism evidence="2 3">
    <name type="scientific">Dictyostelium purpureum</name>
    <name type="common">Slime mold</name>
    <dbReference type="NCBI Taxonomy" id="5786"/>
    <lineage>
        <taxon>Eukaryota</taxon>
        <taxon>Amoebozoa</taxon>
        <taxon>Evosea</taxon>
        <taxon>Eumycetozoa</taxon>
        <taxon>Dictyostelia</taxon>
        <taxon>Dictyosteliales</taxon>
        <taxon>Dictyosteliaceae</taxon>
        <taxon>Dictyostelium</taxon>
    </lineage>
</organism>
<sequence length="488" mass="56817">MGNNKLSQIIFKDVVYYLINNESSFSNILNIALISKSTFKNVQNIIVNQKIDNKDPIYFNLSEFLLYLINSMTNSNEYDKVLIQYKSIKVLYTKIKYFPMDGEYLDIKGPLCEFCPKLQSVVFLRAFYSYENPLPLDGPYFNEEEQPEDNKLFKYKKISILYDEETGLPCSSEQENNYSIGYSFSFLSCYDPLKLSISLTPNKKNKIINNFSGIFKNGGKSLGSIEFKKNHPTPYKFLEQSLKTNKQNIKSLKLRYNNISFINIKDEDNSDDEDEDEDEEDEDENEHEDEIEKEIVNSNDQYLKELASVYDYNKLIEFSVKISNLPQSNKTLEKLLFRKCLDDDDSNDGDNIKINNNNDKPSLLINQLVCNSTLKTLGLEFYDITTSLELSQLSQIPNITTLYCNINSVKYFFQHCFDNPNIKKLIVTNEEIINEVDPDVYKSFSDFFKSNTTLYTIIIKLNNNEISNNIKKLFFESNNQSHLNFLNK</sequence>
<dbReference type="KEGG" id="dpp:DICPUDRAFT_82154"/>
<evidence type="ECO:0000313" key="3">
    <source>
        <dbReference type="Proteomes" id="UP000001064"/>
    </source>
</evidence>
<accession>F0ZVP3</accession>
<reference evidence="3" key="1">
    <citation type="journal article" date="2011" name="Genome Biol.">
        <title>Comparative genomics of the social amoebae Dictyostelium discoideum and Dictyostelium purpureum.</title>
        <authorList>
            <consortium name="US DOE Joint Genome Institute (JGI-PGF)"/>
            <person name="Sucgang R."/>
            <person name="Kuo A."/>
            <person name="Tian X."/>
            <person name="Salerno W."/>
            <person name="Parikh A."/>
            <person name="Feasley C.L."/>
            <person name="Dalin E."/>
            <person name="Tu H."/>
            <person name="Huang E."/>
            <person name="Barry K."/>
            <person name="Lindquist E."/>
            <person name="Shapiro H."/>
            <person name="Bruce D."/>
            <person name="Schmutz J."/>
            <person name="Salamov A."/>
            <person name="Fey P."/>
            <person name="Gaudet P."/>
            <person name="Anjard C."/>
            <person name="Babu M.M."/>
            <person name="Basu S."/>
            <person name="Bushmanova Y."/>
            <person name="van der Wel H."/>
            <person name="Katoh-Kurasawa M."/>
            <person name="Dinh C."/>
            <person name="Coutinho P.M."/>
            <person name="Saito T."/>
            <person name="Elias M."/>
            <person name="Schaap P."/>
            <person name="Kay R.R."/>
            <person name="Henrissat B."/>
            <person name="Eichinger L."/>
            <person name="Rivero F."/>
            <person name="Putnam N.H."/>
            <person name="West C.M."/>
            <person name="Loomis W.F."/>
            <person name="Chisholm R.L."/>
            <person name="Shaulsky G."/>
            <person name="Strassmann J.E."/>
            <person name="Queller D.C."/>
            <person name="Kuspa A."/>
            <person name="Grigoriev I.V."/>
        </authorList>
    </citation>
    <scope>NUCLEOTIDE SEQUENCE [LARGE SCALE GENOMIC DNA]</scope>
    <source>
        <strain evidence="3">QSDP1</strain>
    </source>
</reference>
<feature type="compositionally biased region" description="Acidic residues" evidence="1">
    <location>
        <begin position="268"/>
        <end position="292"/>
    </location>
</feature>
<name>F0ZVP3_DICPU</name>
<keyword evidence="3" id="KW-1185">Reference proteome</keyword>
<feature type="region of interest" description="Disordered" evidence="1">
    <location>
        <begin position="265"/>
        <end position="293"/>
    </location>
</feature>
<dbReference type="EMBL" id="GL871218">
    <property type="protein sequence ID" value="EGC31983.1"/>
    <property type="molecule type" value="Genomic_DNA"/>
</dbReference>
<dbReference type="RefSeq" id="XP_003291481.1">
    <property type="nucleotide sequence ID" value="XM_003291433.1"/>
</dbReference>
<dbReference type="GeneID" id="10507661"/>
<evidence type="ECO:0000313" key="2">
    <source>
        <dbReference type="EMBL" id="EGC31983.1"/>
    </source>
</evidence>
<protein>
    <submittedName>
        <fullName evidence="2">Uncharacterized protein</fullName>
    </submittedName>
</protein>
<proteinExistence type="predicted"/>
<evidence type="ECO:0000256" key="1">
    <source>
        <dbReference type="SAM" id="MobiDB-lite"/>
    </source>
</evidence>
<dbReference type="OrthoDB" id="24109at2759"/>
<gene>
    <name evidence="2" type="ORF">DICPUDRAFT_82154</name>
</gene>
<dbReference type="VEuPathDB" id="AmoebaDB:DICPUDRAFT_82154"/>
<dbReference type="InParanoid" id="F0ZVP3"/>
<dbReference type="SUPFAM" id="SSF52047">
    <property type="entry name" value="RNI-like"/>
    <property type="match status" value="1"/>
</dbReference>